<evidence type="ECO:0000313" key="3">
    <source>
        <dbReference type="Proteomes" id="UP001589647"/>
    </source>
</evidence>
<proteinExistence type="predicted"/>
<reference evidence="2 3" key="1">
    <citation type="submission" date="2024-09" db="EMBL/GenBank/DDBJ databases">
        <authorList>
            <person name="Sun Q."/>
            <person name="Mori K."/>
        </authorList>
    </citation>
    <scope>NUCLEOTIDE SEQUENCE [LARGE SCALE GENOMIC DNA]</scope>
    <source>
        <strain evidence="2 3">CCM 3426</strain>
    </source>
</reference>
<comment type="caution">
    <text evidence="2">The sequence shown here is derived from an EMBL/GenBank/DDBJ whole genome shotgun (WGS) entry which is preliminary data.</text>
</comment>
<protein>
    <submittedName>
        <fullName evidence="2">Uncharacterized protein</fullName>
    </submittedName>
</protein>
<dbReference type="RefSeq" id="WP_189654250.1">
    <property type="nucleotide sequence ID" value="NZ_BMRC01000066.1"/>
</dbReference>
<feature type="compositionally biased region" description="Basic residues" evidence="1">
    <location>
        <begin position="64"/>
        <end position="77"/>
    </location>
</feature>
<evidence type="ECO:0000313" key="2">
    <source>
        <dbReference type="EMBL" id="MFB9208332.1"/>
    </source>
</evidence>
<sequence length="104" mass="11681">MSEPHPATDDQKWLIEFQADVQVKRDAAERRGQDVADWDEATAGIDAEINAAGMRGNVTGGRTASRRSRSTRRRLSRRGQDQLNWRAGEKRLRKQSRPGSGSHP</sequence>
<gene>
    <name evidence="2" type="ORF">ACFFV7_44630</name>
</gene>
<accession>A0ABV5IUW7</accession>
<keyword evidence="3" id="KW-1185">Reference proteome</keyword>
<evidence type="ECO:0000256" key="1">
    <source>
        <dbReference type="SAM" id="MobiDB-lite"/>
    </source>
</evidence>
<feature type="region of interest" description="Disordered" evidence="1">
    <location>
        <begin position="52"/>
        <end position="104"/>
    </location>
</feature>
<dbReference type="EMBL" id="JBHMEI010000077">
    <property type="protein sequence ID" value="MFB9208332.1"/>
    <property type="molecule type" value="Genomic_DNA"/>
</dbReference>
<dbReference type="Proteomes" id="UP001589647">
    <property type="component" value="Unassembled WGS sequence"/>
</dbReference>
<name>A0ABV5IUW7_9ACTN</name>
<organism evidence="2 3">
    <name type="scientific">Nonomuraea spiralis</name>
    <dbReference type="NCBI Taxonomy" id="46182"/>
    <lineage>
        <taxon>Bacteria</taxon>
        <taxon>Bacillati</taxon>
        <taxon>Actinomycetota</taxon>
        <taxon>Actinomycetes</taxon>
        <taxon>Streptosporangiales</taxon>
        <taxon>Streptosporangiaceae</taxon>
        <taxon>Nonomuraea</taxon>
    </lineage>
</organism>